<feature type="non-terminal residue" evidence="1">
    <location>
        <position position="37"/>
    </location>
</feature>
<name>A0A656GMM2_PSEA0</name>
<dbReference type="NCBIfam" id="TIGR01643">
    <property type="entry name" value="YD_repeat_2x"/>
    <property type="match status" value="1"/>
</dbReference>
<dbReference type="EMBL" id="AEAG01002921">
    <property type="protein sequence ID" value="EGH26834.1"/>
    <property type="molecule type" value="Genomic_DNA"/>
</dbReference>
<comment type="caution">
    <text evidence="1">The sequence shown here is derived from an EMBL/GenBank/DDBJ whole genome shotgun (WGS) entry which is preliminary data.</text>
</comment>
<reference evidence="1 2" key="1">
    <citation type="journal article" date="2011" name="PLoS Pathog.">
        <title>Dynamic evolution of pathogenicity revealed by sequencing and comparative genomics of 19 Pseudomonas syringae isolates.</title>
        <authorList>
            <person name="Baltrus D.A."/>
            <person name="Nishimura M.T."/>
            <person name="Romanchuk A."/>
            <person name="Chang J.H."/>
            <person name="Mukhtar M.S."/>
            <person name="Cherkis K."/>
            <person name="Roach J."/>
            <person name="Grant S.R."/>
            <person name="Jones C.D."/>
            <person name="Dangl J.L."/>
        </authorList>
    </citation>
    <scope>NUCLEOTIDE SEQUENCE [LARGE SCALE GENOMIC DNA]</scope>
    <source>
        <strain evidence="1 2">301020</strain>
    </source>
</reference>
<accession>A0A656GMM2</accession>
<sequence>SRFDRVKDNRLKQWSNHEYKYDAWGNLVEKIVGIVRW</sequence>
<gene>
    <name evidence="1" type="ORF">PSYMO_37317</name>
</gene>
<dbReference type="InterPro" id="IPR006530">
    <property type="entry name" value="YD"/>
</dbReference>
<organism evidence="1 2">
    <name type="scientific">Pseudomonas amygdali pv. mori str. 301020</name>
    <dbReference type="NCBI Taxonomy" id="629261"/>
    <lineage>
        <taxon>Bacteria</taxon>
        <taxon>Pseudomonadati</taxon>
        <taxon>Pseudomonadota</taxon>
        <taxon>Gammaproteobacteria</taxon>
        <taxon>Pseudomonadales</taxon>
        <taxon>Pseudomonadaceae</taxon>
        <taxon>Pseudomonas</taxon>
        <taxon>Pseudomonas amygdali</taxon>
    </lineage>
</organism>
<feature type="non-terminal residue" evidence="1">
    <location>
        <position position="1"/>
    </location>
</feature>
<dbReference type="Proteomes" id="UP000003465">
    <property type="component" value="Unassembled WGS sequence"/>
</dbReference>
<evidence type="ECO:0000313" key="2">
    <source>
        <dbReference type="Proteomes" id="UP000003465"/>
    </source>
</evidence>
<protein>
    <submittedName>
        <fullName evidence="1">YD repeat-containing protein</fullName>
    </submittedName>
</protein>
<evidence type="ECO:0000313" key="1">
    <source>
        <dbReference type="EMBL" id="EGH26834.1"/>
    </source>
</evidence>
<dbReference type="AlphaFoldDB" id="A0A656GMM2"/>
<proteinExistence type="predicted"/>